<name>A0A0M2V3W4_9GAMM</name>
<comment type="caution">
    <text evidence="3">The sequence shown here is derived from an EMBL/GenBank/DDBJ whole genome shotgun (WGS) entry which is preliminary data.</text>
</comment>
<dbReference type="Gene3D" id="3.40.190.10">
    <property type="entry name" value="Periplasmic binding protein-like II"/>
    <property type="match status" value="2"/>
</dbReference>
<dbReference type="PANTHER" id="PTHR38834:SF3">
    <property type="entry name" value="SOLUTE-BINDING PROTEIN FAMILY 3_N-TERMINAL DOMAIN-CONTAINING PROTEIN"/>
    <property type="match status" value="1"/>
</dbReference>
<proteinExistence type="predicted"/>
<feature type="chain" id="PRO_5005644458" description="Solute-binding protein family 3/N-terminal domain-containing protein" evidence="1">
    <location>
        <begin position="23"/>
        <end position="279"/>
    </location>
</feature>
<evidence type="ECO:0000313" key="3">
    <source>
        <dbReference type="EMBL" id="KKO45326.1"/>
    </source>
</evidence>
<accession>A0A0M2V3W4</accession>
<organism evidence="3 4">
    <name type="scientific">Arsukibacterium ikkense</name>
    <dbReference type="NCBI Taxonomy" id="336831"/>
    <lineage>
        <taxon>Bacteria</taxon>
        <taxon>Pseudomonadati</taxon>
        <taxon>Pseudomonadota</taxon>
        <taxon>Gammaproteobacteria</taxon>
        <taxon>Chromatiales</taxon>
        <taxon>Chromatiaceae</taxon>
        <taxon>Arsukibacterium</taxon>
    </lineage>
</organism>
<keyword evidence="1" id="KW-0732">Signal</keyword>
<dbReference type="Proteomes" id="UP000034228">
    <property type="component" value="Unassembled WGS sequence"/>
</dbReference>
<evidence type="ECO:0000259" key="2">
    <source>
        <dbReference type="Pfam" id="PF00497"/>
    </source>
</evidence>
<feature type="domain" description="Solute-binding protein family 3/N-terminal" evidence="2">
    <location>
        <begin position="43"/>
        <end position="254"/>
    </location>
</feature>
<evidence type="ECO:0000256" key="1">
    <source>
        <dbReference type="SAM" id="SignalP"/>
    </source>
</evidence>
<dbReference type="RefSeq" id="WP_046557821.1">
    <property type="nucleotide sequence ID" value="NZ_LAHO01000010.1"/>
</dbReference>
<dbReference type="Pfam" id="PF00497">
    <property type="entry name" value="SBP_bac_3"/>
    <property type="match status" value="1"/>
</dbReference>
<gene>
    <name evidence="3" type="ORF">WG68_11425</name>
</gene>
<dbReference type="InterPro" id="IPR001638">
    <property type="entry name" value="Solute-binding_3/MltF_N"/>
</dbReference>
<feature type="signal peptide" evidence="1">
    <location>
        <begin position="1"/>
        <end position="22"/>
    </location>
</feature>
<dbReference type="AlphaFoldDB" id="A0A0M2V3W4"/>
<sequence length="279" mass="31538">MKPRLGLLSVCLWSISLAGAGAGEQEAAKPAALSVLTEYVSNISYRDRAGKPAGPTTELIRLLAERLGQPIDVEIMPWARALYTATNEANTALFETAMTSDRQARFKWVGPLKIYPLALYGRKNTINPAIPLARLGYRYSACEARDSAYLQHWQQYGFGNTSRLTLTVQKSQCRDMFLQQRADLIIWNEYFNQVLSQQLAAQGTELIKLATVDEVRLYLAFSPEHSDEYIARWQAALEQSYLDGSMRQLYQSVFPEALISQLEQFARQKQALPTYPKPF</sequence>
<dbReference type="EMBL" id="LAHO01000010">
    <property type="protein sequence ID" value="KKO45326.1"/>
    <property type="molecule type" value="Genomic_DNA"/>
</dbReference>
<reference evidence="3 4" key="1">
    <citation type="submission" date="2015-03" db="EMBL/GenBank/DDBJ databases">
        <title>Draft genome sequences of two protease-producing strains of Arsukibacterium isolated from two cold and alkaline environments.</title>
        <authorList>
            <person name="Lylloff J.E."/>
            <person name="Skov L.B."/>
            <person name="Jepsen M."/>
            <person name="Hallin P.F."/>
            <person name="Sorensen S.J."/>
            <person name="Stougaard P."/>
            <person name="Glaring M.A."/>
        </authorList>
    </citation>
    <scope>NUCLEOTIDE SEQUENCE [LARGE SCALE GENOMIC DNA]</scope>
    <source>
        <strain evidence="3 4">GCM72</strain>
    </source>
</reference>
<dbReference type="PANTHER" id="PTHR38834">
    <property type="entry name" value="PERIPLASMIC SUBSTRATE BINDING PROTEIN FAMILY 3"/>
    <property type="match status" value="1"/>
</dbReference>
<keyword evidence="4" id="KW-1185">Reference proteome</keyword>
<dbReference type="STRING" id="336831.WG68_11425"/>
<dbReference type="SUPFAM" id="SSF53850">
    <property type="entry name" value="Periplasmic binding protein-like II"/>
    <property type="match status" value="1"/>
</dbReference>
<evidence type="ECO:0000313" key="4">
    <source>
        <dbReference type="Proteomes" id="UP000034228"/>
    </source>
</evidence>
<protein>
    <recommendedName>
        <fullName evidence="2">Solute-binding protein family 3/N-terminal domain-containing protein</fullName>
    </recommendedName>
</protein>